<evidence type="ECO:0000313" key="2">
    <source>
        <dbReference type="Proteomes" id="UP000325081"/>
    </source>
</evidence>
<keyword evidence="2" id="KW-1185">Reference proteome</keyword>
<name>A0A5A7P9Y1_STRAF</name>
<evidence type="ECO:0000313" key="1">
    <source>
        <dbReference type="EMBL" id="GER29346.1"/>
    </source>
</evidence>
<protein>
    <submittedName>
        <fullName evidence="1">2-oxoglutarate (2OG) and Fe(II)-dependent oxygenase superfamily protein</fullName>
    </submittedName>
</protein>
<dbReference type="Proteomes" id="UP000325081">
    <property type="component" value="Unassembled WGS sequence"/>
</dbReference>
<reference evidence="2" key="1">
    <citation type="journal article" date="2019" name="Curr. Biol.">
        <title>Genome Sequence of Striga asiatica Provides Insight into the Evolution of Plant Parasitism.</title>
        <authorList>
            <person name="Yoshida S."/>
            <person name="Kim S."/>
            <person name="Wafula E.K."/>
            <person name="Tanskanen J."/>
            <person name="Kim Y.M."/>
            <person name="Honaas L."/>
            <person name="Yang Z."/>
            <person name="Spallek T."/>
            <person name="Conn C.E."/>
            <person name="Ichihashi Y."/>
            <person name="Cheong K."/>
            <person name="Cui S."/>
            <person name="Der J.P."/>
            <person name="Gundlach H."/>
            <person name="Jiao Y."/>
            <person name="Hori C."/>
            <person name="Ishida J.K."/>
            <person name="Kasahara H."/>
            <person name="Kiba T."/>
            <person name="Kim M.S."/>
            <person name="Koo N."/>
            <person name="Laohavisit A."/>
            <person name="Lee Y.H."/>
            <person name="Lumba S."/>
            <person name="McCourt P."/>
            <person name="Mortimer J.C."/>
            <person name="Mutuku J.M."/>
            <person name="Nomura T."/>
            <person name="Sasaki-Sekimoto Y."/>
            <person name="Seto Y."/>
            <person name="Wang Y."/>
            <person name="Wakatake T."/>
            <person name="Sakakibara H."/>
            <person name="Demura T."/>
            <person name="Yamaguchi S."/>
            <person name="Yoneyama K."/>
            <person name="Manabe R.I."/>
            <person name="Nelson D.C."/>
            <person name="Schulman A.H."/>
            <person name="Timko M.P."/>
            <person name="dePamphilis C.W."/>
            <person name="Choi D."/>
            <person name="Shirasu K."/>
        </authorList>
    </citation>
    <scope>NUCLEOTIDE SEQUENCE [LARGE SCALE GENOMIC DNA]</scope>
    <source>
        <strain evidence="2">cv. UVA1</strain>
    </source>
</reference>
<dbReference type="AlphaFoldDB" id="A0A5A7P9Y1"/>
<accession>A0A5A7P9Y1</accession>
<gene>
    <name evidence="1" type="ORF">STAS_05204</name>
</gene>
<organism evidence="1 2">
    <name type="scientific">Striga asiatica</name>
    <name type="common">Asiatic witchweed</name>
    <name type="synonym">Buchnera asiatica</name>
    <dbReference type="NCBI Taxonomy" id="4170"/>
    <lineage>
        <taxon>Eukaryota</taxon>
        <taxon>Viridiplantae</taxon>
        <taxon>Streptophyta</taxon>
        <taxon>Embryophyta</taxon>
        <taxon>Tracheophyta</taxon>
        <taxon>Spermatophyta</taxon>
        <taxon>Magnoliopsida</taxon>
        <taxon>eudicotyledons</taxon>
        <taxon>Gunneridae</taxon>
        <taxon>Pentapetalae</taxon>
        <taxon>asterids</taxon>
        <taxon>lamiids</taxon>
        <taxon>Lamiales</taxon>
        <taxon>Orobanchaceae</taxon>
        <taxon>Buchnereae</taxon>
        <taxon>Striga</taxon>
    </lineage>
</organism>
<proteinExistence type="predicted"/>
<comment type="caution">
    <text evidence="1">The sequence shown here is derived from an EMBL/GenBank/DDBJ whole genome shotgun (WGS) entry which is preliminary data.</text>
</comment>
<sequence length="237" mass="27062">MSAILESNELEIGLSNLLREGPQQNVSKNKIKKRRALYLAIELGDEKIGVYRGDKHRESENKDQQAMGSNSIHFFRLSLKVSWVKRRLCSSKDDMREMALRLALYLSEMDPSKAFNFGLCLPPRVATPSRWRIFLAATVVPTFVFITTSSNTEAELDDCHQCDPAKEGPVWEHHYPTLPGHGDGHPILPADDRNCGYLFLRTNHFQNDRVGVGLSQGRMDTMEHMSKKRQSWRTCET</sequence>
<dbReference type="EMBL" id="BKCP01003669">
    <property type="protein sequence ID" value="GER29346.1"/>
    <property type="molecule type" value="Genomic_DNA"/>
</dbReference>